<evidence type="ECO:0000313" key="2">
    <source>
        <dbReference type="Proteomes" id="UP000289664"/>
    </source>
</evidence>
<dbReference type="AlphaFoldDB" id="B0NK67"/>
<dbReference type="HOGENOM" id="CLU_055621_2_0_9"/>
<dbReference type="eggNOG" id="COG2035">
    <property type="taxonomic scope" value="Bacteria"/>
</dbReference>
<dbReference type="Proteomes" id="UP000289664">
    <property type="component" value="Chromosome"/>
</dbReference>
<protein>
    <submittedName>
        <fullName evidence="1">Uncharacterized protein</fullName>
    </submittedName>
</protein>
<gene>
    <name evidence="1" type="ORF">HDCHBGLK_01616</name>
</gene>
<keyword evidence="2" id="KW-1185">Reference proteome</keyword>
<dbReference type="STRING" id="411468.CLOSCI_03908"/>
<dbReference type="InterPro" id="IPR007163">
    <property type="entry name" value="VCA0040-like"/>
</dbReference>
<dbReference type="KEGG" id="csci:HDCHBGLK_01616"/>
<organism evidence="1 2">
    <name type="scientific">Clostridium scindens (strain ATCC 35704 / DSM 5676 / VPI 13733 / 19)</name>
    <dbReference type="NCBI Taxonomy" id="411468"/>
    <lineage>
        <taxon>Bacteria</taxon>
        <taxon>Bacillati</taxon>
        <taxon>Bacillota</taxon>
        <taxon>Clostridia</taxon>
        <taxon>Lachnospirales</taxon>
        <taxon>Lachnospiraceae</taxon>
    </lineage>
</organism>
<dbReference type="EMBL" id="CP036170">
    <property type="protein sequence ID" value="QBF74219.1"/>
    <property type="molecule type" value="Genomic_DNA"/>
</dbReference>
<dbReference type="PANTHER" id="PTHR37308:SF1">
    <property type="entry name" value="POLYPRENYL-PHOSPHATE TRANSPORTER"/>
    <property type="match status" value="1"/>
</dbReference>
<name>B0NK67_CLOS5</name>
<reference evidence="1 2" key="1">
    <citation type="journal article" date="2019" name="Appl. Environ. Microbiol.">
        <title>Clostridium scindens ATCC 35704: integration of nutritional requirements, the complete genome sequence, and global transcriptional responses to bile acids.</title>
        <authorList>
            <person name="Devendran S."/>
            <person name="Shrestha R."/>
            <person name="Alves J.M.P."/>
            <person name="Wolf P.G."/>
            <person name="Ly L."/>
            <person name="Hernandez A.G."/>
            <person name="Mendez-Garcia C."/>
            <person name="Inboden A."/>
            <person name="Wiley J."/>
            <person name="Paul O."/>
            <person name="Allen A."/>
            <person name="Springer E."/>
            <person name="Wright C.L."/>
            <person name="Fields C.J."/>
            <person name="Daniel S.L."/>
            <person name="Ridlon J.M."/>
        </authorList>
    </citation>
    <scope>NUCLEOTIDE SEQUENCE [LARGE SCALE GENOMIC DNA]</scope>
    <source>
        <strain evidence="1 2">ATCC 35704</strain>
    </source>
</reference>
<dbReference type="GeneID" id="62695834"/>
<sequence length="271" mass="29683">MRFLVDFFKGMVVGIGGIAPGLSGSVMLLILGLYEKALKAISTLFKDFKGNSMFLMPLVLGFGCGVLVFSKVVDFLLEHYEFQTRYLFFGLVIGTVPLFYKSVRKNGFEKRNYVMVAVALILGFFLFSFNKNLFSVVTDPNLFQSIFLGVAVAGSSIIPGVDSAVILSALGLYELYVSSIADFNMQILIPAGIGLVIGAFIISTIMSFLINRFYTITYSVIFGLFLSIIPSILNSSCVIDNPNSLFEASLFGVFGFILSYYLGDISGNNKK</sequence>
<dbReference type="PANTHER" id="PTHR37308">
    <property type="entry name" value="INTEGRAL MEMBRANE PROTEIN"/>
    <property type="match status" value="1"/>
</dbReference>
<evidence type="ECO:0000313" key="1">
    <source>
        <dbReference type="EMBL" id="QBF74219.1"/>
    </source>
</evidence>
<proteinExistence type="predicted"/>
<dbReference type="RefSeq" id="WP_004608554.1">
    <property type="nucleotide sequence ID" value="NZ_CP036170.1"/>
</dbReference>
<accession>B0NK67</accession>
<dbReference type="Pfam" id="PF04018">
    <property type="entry name" value="VCA0040-like"/>
    <property type="match status" value="1"/>
</dbReference>